<evidence type="ECO:0000313" key="3">
    <source>
        <dbReference type="EMBL" id="ADX87699.1"/>
    </source>
</evidence>
<dbReference type="KEGG" id="vg:10228727"/>
<dbReference type="Proteomes" id="UP000007500">
    <property type="component" value="Segment"/>
</dbReference>
<dbReference type="EMBL" id="HQ641345">
    <property type="protein sequence ID" value="ADX87699.1"/>
    <property type="molecule type" value="Genomic_DNA"/>
</dbReference>
<sequence length="249" mass="26264">MADQANLFAQAQEPQAQEPQQPVQQPAPAAPQLAPEVAAYVGEGRKYANVQAALASIPHAQSHIANLEAENQRLKQENETLKADLAKAKNLEDVVASLTVSQQPTASQVQAGLDEQAVLELLNKRDAQAQAQANQVAVTNALIGKFGDSNRATEALKAKAAELGVGFDFMKDLAAKSPKAVLSYFNVESKPTTSTVIPTATQTTAQFQTPPEPQLNFKMGSTGSTSDLVAAFRACGLAVNGGQEVSHAY</sequence>
<protein>
    <submittedName>
        <fullName evidence="3">Uncharacterized protein 17</fullName>
    </submittedName>
</protein>
<accession>F1D0U8</accession>
<organism evidence="3 4">
    <name type="scientific">Vibrio phage ICP2</name>
    <dbReference type="NCBI Taxonomy" id="979533"/>
    <lineage>
        <taxon>Viruses</taxon>
        <taxon>Duplodnaviria</taxon>
        <taxon>Heunggongvirae</taxon>
        <taxon>Uroviricota</taxon>
        <taxon>Caudoviricetes</taxon>
        <taxon>Zobellviridae</taxon>
        <taxon>Icepovirus</taxon>
        <taxon>Icepovirus bengalense</taxon>
    </lineage>
</organism>
<proteinExistence type="predicted"/>
<feature type="compositionally biased region" description="Low complexity" evidence="2">
    <location>
        <begin position="9"/>
        <end position="31"/>
    </location>
</feature>
<keyword evidence="4" id="KW-1185">Reference proteome</keyword>
<gene>
    <name evidence="3" type="primary">17</name>
</gene>
<dbReference type="RefSeq" id="YP_004251188.1">
    <property type="nucleotide sequence ID" value="NC_015158.1"/>
</dbReference>
<evidence type="ECO:0000313" key="4">
    <source>
        <dbReference type="Proteomes" id="UP000007500"/>
    </source>
</evidence>
<feature type="region of interest" description="Disordered" evidence="2">
    <location>
        <begin position="1"/>
        <end position="31"/>
    </location>
</feature>
<keyword evidence="1" id="KW-0175">Coiled coil</keyword>
<reference evidence="3 4" key="1">
    <citation type="journal article" date="2011" name="MBio">
        <title>Evidence of a dominant lineage of Vibrio cholerae-specific lytic bacteriophages shed by cholera patients over a 10-year period in Dhaka, Bangladesh.</title>
        <authorList>
            <person name="Seed K.D."/>
            <person name="Bodi K.L."/>
            <person name="Kropinski A.M."/>
            <person name="Ackermann H.W."/>
            <person name="Calderwood S.B."/>
            <person name="Qadri F."/>
            <person name="Camilli A."/>
        </authorList>
    </citation>
    <scope>NUCLEOTIDE SEQUENCE [LARGE SCALE GENOMIC DNA]</scope>
</reference>
<evidence type="ECO:0000256" key="1">
    <source>
        <dbReference type="SAM" id="Coils"/>
    </source>
</evidence>
<dbReference type="OrthoDB" id="31479at10239"/>
<feature type="coiled-coil region" evidence="1">
    <location>
        <begin position="57"/>
        <end position="94"/>
    </location>
</feature>
<name>F1D0U8_9CAUD</name>
<evidence type="ECO:0000256" key="2">
    <source>
        <dbReference type="SAM" id="MobiDB-lite"/>
    </source>
</evidence>
<dbReference type="GeneID" id="10228727"/>